<dbReference type="SMART" id="SM00054">
    <property type="entry name" value="EFh"/>
    <property type="match status" value="2"/>
</dbReference>
<feature type="region of interest" description="Disordered" evidence="2">
    <location>
        <begin position="419"/>
        <end position="501"/>
    </location>
</feature>
<dbReference type="GO" id="GO:0005509">
    <property type="term" value="F:calcium ion binding"/>
    <property type="evidence" value="ECO:0007669"/>
    <property type="project" value="InterPro"/>
</dbReference>
<keyword evidence="1" id="KW-0106">Calcium</keyword>
<gene>
    <name evidence="4" type="ORF">AMON00008_LOCUS63224</name>
</gene>
<feature type="region of interest" description="Disordered" evidence="2">
    <location>
        <begin position="220"/>
        <end position="239"/>
    </location>
</feature>
<dbReference type="EMBL" id="HBNR01088223">
    <property type="protein sequence ID" value="CAE4666505.1"/>
    <property type="molecule type" value="Transcribed_RNA"/>
</dbReference>
<feature type="domain" description="EF-hand" evidence="3">
    <location>
        <begin position="710"/>
        <end position="745"/>
    </location>
</feature>
<name>A0A7S4WJD9_9DINO</name>
<sequence>MTSLANETQRLLDSITTPFLMPKSKKQRRPGIPGVKLRPVARSGFSSPRGSSPRVLSPAEIVAQAPAASAEEEAEATPFLWPSPPAQPRTGLSQRPTARDRHTSGPPLPCLPSYESRNPWWAHTLNMDEMTVDRVIDAEEVDIEFGHADLMRQEPESLPQAWPSPPPVAKVHVVRLLENPALAGGLEPPTTRLVCSEDAEGPQLRVTPLLMQEGMRVVGGSAPVSAQPSRPVSREGSSRLAMPEGMRMFSLDRSPSAMSWQVSESLEEYLEVEAAREQIADEVACKYRNGLEQLKESQAAWRKRHDALVRRKQLVGLCGKSKEPVTGAPAEEGGDSLASTVAPSSGRLTEDTSSPSSSSGQPTPHAGRDRLHELVHPSSSVRRHVEAHAGTGQAVAGSAPSGAVAAPPTLPVAPAPAPPAVPASLAPAPPAAEASPLAMKRVPSIETKRHYSRRSSVASSGIHTDPSQEGSRGTAVQFESAGPSPEQLDGQSPKTRWSARGTMPGCRMVELASTLSGHLGATPCTNQRGSRVEGLGLHCSLRTAGASPAEAGGKDSDFMSTMAMARKHKLPLEEVRARREEFHSYNLSEDGMMSHGDFQDMIRRYCGIAPGAEIPPYLLRQYDFTESGVSFETFLLWQVLTAWLPERLVSDPEERRLRSIAKDSGMCIVDVERIKVNFDKFDLDRSGTIDEKEFRNMIISLMKVKNPADVSAKRLHRYWCEVDVDRSGAVRFEEFLQWYVNLFQDQWRQPKKSPPTGGAKGGTAAPP</sequence>
<dbReference type="Gene3D" id="1.10.238.10">
    <property type="entry name" value="EF-hand"/>
    <property type="match status" value="1"/>
</dbReference>
<dbReference type="InterPro" id="IPR002048">
    <property type="entry name" value="EF_hand_dom"/>
</dbReference>
<feature type="region of interest" description="Disordered" evidence="2">
    <location>
        <begin position="320"/>
        <end position="404"/>
    </location>
</feature>
<dbReference type="InterPro" id="IPR018247">
    <property type="entry name" value="EF_Hand_1_Ca_BS"/>
</dbReference>
<dbReference type="CDD" id="cd00051">
    <property type="entry name" value="EFh"/>
    <property type="match status" value="1"/>
</dbReference>
<evidence type="ECO:0000313" key="4">
    <source>
        <dbReference type="EMBL" id="CAE4666505.1"/>
    </source>
</evidence>
<feature type="compositionally biased region" description="Polar residues" evidence="2">
    <location>
        <begin position="454"/>
        <end position="471"/>
    </location>
</feature>
<dbReference type="SUPFAM" id="SSF47473">
    <property type="entry name" value="EF-hand"/>
    <property type="match status" value="1"/>
</dbReference>
<feature type="compositionally biased region" description="Low complexity" evidence="2">
    <location>
        <begin position="42"/>
        <end position="69"/>
    </location>
</feature>
<proteinExistence type="predicted"/>
<dbReference type="Pfam" id="PF13499">
    <property type="entry name" value="EF-hand_7"/>
    <property type="match status" value="1"/>
</dbReference>
<dbReference type="InterPro" id="IPR011992">
    <property type="entry name" value="EF-hand-dom_pair"/>
</dbReference>
<feature type="compositionally biased region" description="Polar residues" evidence="2">
    <location>
        <begin position="1"/>
        <end position="17"/>
    </location>
</feature>
<feature type="region of interest" description="Disordered" evidence="2">
    <location>
        <begin position="1"/>
        <end position="113"/>
    </location>
</feature>
<feature type="domain" description="EF-hand" evidence="3">
    <location>
        <begin position="669"/>
        <end position="704"/>
    </location>
</feature>
<organism evidence="4">
    <name type="scientific">Alexandrium monilatum</name>
    <dbReference type="NCBI Taxonomy" id="311494"/>
    <lineage>
        <taxon>Eukaryota</taxon>
        <taxon>Sar</taxon>
        <taxon>Alveolata</taxon>
        <taxon>Dinophyceae</taxon>
        <taxon>Gonyaulacales</taxon>
        <taxon>Pyrocystaceae</taxon>
        <taxon>Alexandrium</taxon>
    </lineage>
</organism>
<evidence type="ECO:0000256" key="1">
    <source>
        <dbReference type="ARBA" id="ARBA00022837"/>
    </source>
</evidence>
<accession>A0A7S4WJD9</accession>
<reference evidence="4" key="1">
    <citation type="submission" date="2021-01" db="EMBL/GenBank/DDBJ databases">
        <authorList>
            <person name="Corre E."/>
            <person name="Pelletier E."/>
            <person name="Niang G."/>
            <person name="Scheremetjew M."/>
            <person name="Finn R."/>
            <person name="Kale V."/>
            <person name="Holt S."/>
            <person name="Cochrane G."/>
            <person name="Meng A."/>
            <person name="Brown T."/>
            <person name="Cohen L."/>
        </authorList>
    </citation>
    <scope>NUCLEOTIDE SEQUENCE</scope>
    <source>
        <strain evidence="4">CCMP3105</strain>
    </source>
</reference>
<dbReference type="PROSITE" id="PS00018">
    <property type="entry name" value="EF_HAND_1"/>
    <property type="match status" value="1"/>
</dbReference>
<feature type="compositionally biased region" description="Basic and acidic residues" evidence="2">
    <location>
        <begin position="366"/>
        <end position="375"/>
    </location>
</feature>
<protein>
    <recommendedName>
        <fullName evidence="3">EF-hand domain-containing protein</fullName>
    </recommendedName>
</protein>
<feature type="compositionally biased region" description="Low complexity" evidence="2">
    <location>
        <begin position="422"/>
        <end position="438"/>
    </location>
</feature>
<feature type="compositionally biased region" description="Low complexity" evidence="2">
    <location>
        <begin position="754"/>
        <end position="767"/>
    </location>
</feature>
<dbReference type="AlphaFoldDB" id="A0A7S4WJD9"/>
<evidence type="ECO:0000259" key="3">
    <source>
        <dbReference type="PROSITE" id="PS50222"/>
    </source>
</evidence>
<feature type="region of interest" description="Disordered" evidence="2">
    <location>
        <begin position="748"/>
        <end position="767"/>
    </location>
</feature>
<evidence type="ECO:0000256" key="2">
    <source>
        <dbReference type="SAM" id="MobiDB-lite"/>
    </source>
</evidence>
<feature type="compositionally biased region" description="Low complexity" evidence="2">
    <location>
        <begin position="394"/>
        <end position="404"/>
    </location>
</feature>
<dbReference type="PROSITE" id="PS50222">
    <property type="entry name" value="EF_HAND_2"/>
    <property type="match status" value="2"/>
</dbReference>
<feature type="compositionally biased region" description="Polar residues" evidence="2">
    <location>
        <begin position="337"/>
        <end position="347"/>
    </location>
</feature>